<keyword evidence="2" id="KW-1185">Reference proteome</keyword>
<dbReference type="AlphaFoldDB" id="A0AAF0R7K9"/>
<sequence length="53" mass="6248">MQILRSCRCNPRFPSTDRRLDHSPCLWSVVHHSQPLPKLNLENWLSPDPRTDP</sequence>
<gene>
    <name evidence="1" type="ORF">MTR67_026621</name>
</gene>
<dbReference type="Proteomes" id="UP001234989">
    <property type="component" value="Chromosome 6"/>
</dbReference>
<name>A0AAF0R7K9_SOLVR</name>
<dbReference type="EMBL" id="CP133617">
    <property type="protein sequence ID" value="WMV33236.1"/>
    <property type="molecule type" value="Genomic_DNA"/>
</dbReference>
<protein>
    <submittedName>
        <fullName evidence="1">Uncharacterized protein</fullName>
    </submittedName>
</protein>
<reference evidence="1" key="1">
    <citation type="submission" date="2023-08" db="EMBL/GenBank/DDBJ databases">
        <title>A de novo genome assembly of Solanum verrucosum Schlechtendal, a Mexican diploid species geographically isolated from the other diploid A-genome species in potato relatives.</title>
        <authorList>
            <person name="Hosaka K."/>
        </authorList>
    </citation>
    <scope>NUCLEOTIDE SEQUENCE</scope>
    <source>
        <tissue evidence="1">Young leaves</tissue>
    </source>
</reference>
<proteinExistence type="predicted"/>
<organism evidence="1 2">
    <name type="scientific">Solanum verrucosum</name>
    <dbReference type="NCBI Taxonomy" id="315347"/>
    <lineage>
        <taxon>Eukaryota</taxon>
        <taxon>Viridiplantae</taxon>
        <taxon>Streptophyta</taxon>
        <taxon>Embryophyta</taxon>
        <taxon>Tracheophyta</taxon>
        <taxon>Spermatophyta</taxon>
        <taxon>Magnoliopsida</taxon>
        <taxon>eudicotyledons</taxon>
        <taxon>Gunneridae</taxon>
        <taxon>Pentapetalae</taxon>
        <taxon>asterids</taxon>
        <taxon>lamiids</taxon>
        <taxon>Solanales</taxon>
        <taxon>Solanaceae</taxon>
        <taxon>Solanoideae</taxon>
        <taxon>Solaneae</taxon>
        <taxon>Solanum</taxon>
    </lineage>
</organism>
<evidence type="ECO:0000313" key="1">
    <source>
        <dbReference type="EMBL" id="WMV33236.1"/>
    </source>
</evidence>
<evidence type="ECO:0000313" key="2">
    <source>
        <dbReference type="Proteomes" id="UP001234989"/>
    </source>
</evidence>
<accession>A0AAF0R7K9</accession>